<keyword evidence="4 5" id="KW-0472">Membrane</keyword>
<feature type="transmembrane region" description="Helical" evidence="5">
    <location>
        <begin position="109"/>
        <end position="135"/>
    </location>
</feature>
<proteinExistence type="predicted"/>
<feature type="transmembrane region" description="Helical" evidence="5">
    <location>
        <begin position="170"/>
        <end position="187"/>
    </location>
</feature>
<evidence type="ECO:0000256" key="1">
    <source>
        <dbReference type="ARBA" id="ARBA00004141"/>
    </source>
</evidence>
<keyword evidence="7" id="KW-1185">Reference proteome</keyword>
<accession>A0ABT8GSI2</accession>
<sequence>METHTNERVAATTADAVPDYLLSPPETMGQKLKQVGPGIVVAATGVGTADLITSIVIGTQFGMTFIWAILVGSILKYFLNEGVGRWHLASERTMVQGWQQLGKWATGYFGVYSILWGFVYGATAASTCAMALYAVFPIIPLWAWAAIHAVAGFLLVWFGKYHVVEKVMTVLIGIMFITIIGTALLFLPSFGEFMSGFVPRVPDGSFMLMMGLIGGVGGTITMASYGYWLAEKKWSGPKWVSTMRLDSKVAYTLTAIFTIAGLVIGAQFLFGTDVNLRGDQGLIDLAGLLGQEFGEPMKWVFLVAFWSAAFSSLLGVWNGVPYLFADFVQTIRQKKDAPRRQVQETDKAYRFFLFWLTFPPMILYFFGKPVELVIIYGALGSLFMPFLAISLLILLNSKKIEQPLRNKTLPNVILVACVAMFVYLGGSELIDILFK</sequence>
<evidence type="ECO:0000313" key="6">
    <source>
        <dbReference type="EMBL" id="MDN4494382.1"/>
    </source>
</evidence>
<dbReference type="Pfam" id="PF01566">
    <property type="entry name" value="Nramp"/>
    <property type="match status" value="1"/>
</dbReference>
<dbReference type="InterPro" id="IPR001046">
    <property type="entry name" value="NRAMP_fam"/>
</dbReference>
<dbReference type="NCBIfam" id="NF037982">
    <property type="entry name" value="Nramp_1"/>
    <property type="match status" value="2"/>
</dbReference>
<evidence type="ECO:0000256" key="3">
    <source>
        <dbReference type="ARBA" id="ARBA00022989"/>
    </source>
</evidence>
<dbReference type="RefSeq" id="WP_301138682.1">
    <property type="nucleotide sequence ID" value="NZ_JAUHTQ010000009.1"/>
</dbReference>
<comment type="caution">
    <text evidence="6">The sequence shown here is derived from an EMBL/GenBank/DDBJ whole genome shotgun (WGS) entry which is preliminary data.</text>
</comment>
<keyword evidence="3 5" id="KW-1133">Transmembrane helix</keyword>
<gene>
    <name evidence="6" type="ORF">QYB95_12590</name>
</gene>
<keyword evidence="2 5" id="KW-0812">Transmembrane</keyword>
<feature type="transmembrane region" description="Helical" evidence="5">
    <location>
        <begin position="348"/>
        <end position="367"/>
    </location>
</feature>
<dbReference type="Proteomes" id="UP001172743">
    <property type="component" value="Unassembled WGS sequence"/>
</dbReference>
<feature type="transmembrane region" description="Helical" evidence="5">
    <location>
        <begin position="299"/>
        <end position="327"/>
    </location>
</feature>
<evidence type="ECO:0000256" key="4">
    <source>
        <dbReference type="ARBA" id="ARBA00023136"/>
    </source>
</evidence>
<feature type="transmembrane region" description="Helical" evidence="5">
    <location>
        <begin position="408"/>
        <end position="426"/>
    </location>
</feature>
<name>A0ABT8GSI2_9BACL</name>
<evidence type="ECO:0000256" key="2">
    <source>
        <dbReference type="ARBA" id="ARBA00022692"/>
    </source>
</evidence>
<feature type="transmembrane region" description="Helical" evidence="5">
    <location>
        <begin position="373"/>
        <end position="396"/>
    </location>
</feature>
<dbReference type="PANTHER" id="PTHR11706:SF3">
    <property type="entry name" value="METAL ION TRANSPORT PROTEIN"/>
    <property type="match status" value="1"/>
</dbReference>
<organism evidence="6 7">
    <name type="scientific">Ureibacillus aquaedulcis</name>
    <dbReference type="NCBI Taxonomy" id="3058421"/>
    <lineage>
        <taxon>Bacteria</taxon>
        <taxon>Bacillati</taxon>
        <taxon>Bacillota</taxon>
        <taxon>Bacilli</taxon>
        <taxon>Bacillales</taxon>
        <taxon>Caryophanaceae</taxon>
        <taxon>Ureibacillus</taxon>
    </lineage>
</organism>
<evidence type="ECO:0000313" key="7">
    <source>
        <dbReference type="Proteomes" id="UP001172743"/>
    </source>
</evidence>
<feature type="transmembrane region" description="Helical" evidence="5">
    <location>
        <begin position="55"/>
        <end position="79"/>
    </location>
</feature>
<reference evidence="6" key="1">
    <citation type="submission" date="2023-07" db="EMBL/GenBank/DDBJ databases">
        <title>Ureibacillus sp. isolated from freshwater well.</title>
        <authorList>
            <person name="Kirdat K."/>
            <person name="Bhatt A."/>
            <person name="Teware R."/>
            <person name="Bhavsar Y."/>
            <person name="Yadav A."/>
        </authorList>
    </citation>
    <scope>NUCLEOTIDE SEQUENCE</scope>
    <source>
        <strain evidence="6">BA0131</strain>
    </source>
</reference>
<dbReference type="EMBL" id="JAUHTQ010000009">
    <property type="protein sequence ID" value="MDN4494382.1"/>
    <property type="molecule type" value="Genomic_DNA"/>
</dbReference>
<evidence type="ECO:0000256" key="5">
    <source>
        <dbReference type="SAM" id="Phobius"/>
    </source>
</evidence>
<dbReference type="PANTHER" id="PTHR11706">
    <property type="entry name" value="SOLUTE CARRIER PROTEIN FAMILY 11 MEMBER"/>
    <property type="match status" value="1"/>
</dbReference>
<feature type="transmembrane region" description="Helical" evidence="5">
    <location>
        <begin position="249"/>
        <end position="270"/>
    </location>
</feature>
<feature type="transmembrane region" description="Helical" evidence="5">
    <location>
        <begin position="207"/>
        <end position="228"/>
    </location>
</feature>
<protein>
    <submittedName>
        <fullName evidence="6">Nramp family divalent metal transporter</fullName>
    </submittedName>
</protein>
<comment type="subcellular location">
    <subcellularLocation>
        <location evidence="1">Membrane</location>
        <topology evidence="1">Multi-pass membrane protein</topology>
    </subcellularLocation>
</comment>
<feature type="transmembrane region" description="Helical" evidence="5">
    <location>
        <begin position="141"/>
        <end position="158"/>
    </location>
</feature>